<dbReference type="SUPFAM" id="SSF55040">
    <property type="entry name" value="Molybdenum cofactor biosynthesis protein C, MoaC"/>
    <property type="match status" value="1"/>
</dbReference>
<evidence type="ECO:0000256" key="3">
    <source>
        <dbReference type="ARBA" id="ARBA00055087"/>
    </source>
</evidence>
<proteinExistence type="predicted"/>
<accession>A0ABX1WSR1</accession>
<dbReference type="InterPro" id="IPR002820">
    <property type="entry name" value="Mopterin_CF_biosynth-C_dom"/>
</dbReference>
<dbReference type="EC" id="4.6.1.17" evidence="5"/>
<keyword evidence="6" id="KW-1185">Reference proteome</keyword>
<gene>
    <name evidence="5" type="primary">moaC</name>
    <name evidence="5" type="ORF">ELS83_04665</name>
</gene>
<comment type="function">
    <text evidence="3">Catalyzes the conversion of (8S)-3',8-cyclo-7,8-dihydroguanosine 5'-triphosphate to cyclic pyranopterin monophosphate (cPMP).</text>
</comment>
<name>A0ABX1WSR1_9BACT</name>
<dbReference type="Proteomes" id="UP000732105">
    <property type="component" value="Unassembled WGS sequence"/>
</dbReference>
<sequence>MGKFSHIDKEGKANMVDVGHKPPQVREAKASGKILLEQETIRLIKENDLKKGDVLTVAEIAGIQAAKKTSDLIPLCHSLQITKAEVKCTVVDDGVIASTRVKCIGQTGVEMEALTAASVALLTIYDMCKAVDKNMKIEGITLLDKTKTDLK</sequence>
<comment type="caution">
    <text evidence="5">The sequence shown here is derived from an EMBL/GenBank/DDBJ whole genome shotgun (WGS) entry which is preliminary data.</text>
</comment>
<dbReference type="NCBIfam" id="NF006870">
    <property type="entry name" value="PRK09364.1"/>
    <property type="match status" value="1"/>
</dbReference>
<dbReference type="InterPro" id="IPR023045">
    <property type="entry name" value="MoaC"/>
</dbReference>
<organism evidence="5 6">
    <name type="scientific">Marinifilum caeruleilacunae</name>
    <dbReference type="NCBI Taxonomy" id="2499076"/>
    <lineage>
        <taxon>Bacteria</taxon>
        <taxon>Pseudomonadati</taxon>
        <taxon>Bacteroidota</taxon>
        <taxon>Bacteroidia</taxon>
        <taxon>Marinilabiliales</taxon>
        <taxon>Marinifilaceae</taxon>
    </lineage>
</organism>
<dbReference type="InterPro" id="IPR050105">
    <property type="entry name" value="MoCo_biosynth_MoaA/MoaC"/>
</dbReference>
<dbReference type="InterPro" id="IPR036522">
    <property type="entry name" value="MoaC_sf"/>
</dbReference>
<feature type="domain" description="Molybdopterin cofactor biosynthesis C (MoaC)" evidence="4">
    <location>
        <begin position="15"/>
        <end position="147"/>
    </location>
</feature>
<evidence type="ECO:0000313" key="5">
    <source>
        <dbReference type="EMBL" id="NOU59102.1"/>
    </source>
</evidence>
<keyword evidence="5" id="KW-0456">Lyase</keyword>
<dbReference type="Gene3D" id="3.30.70.640">
    <property type="entry name" value="Molybdopterin cofactor biosynthesis C (MoaC) domain"/>
    <property type="match status" value="1"/>
</dbReference>
<evidence type="ECO:0000313" key="6">
    <source>
        <dbReference type="Proteomes" id="UP000732105"/>
    </source>
</evidence>
<evidence type="ECO:0000259" key="4">
    <source>
        <dbReference type="Pfam" id="PF01967"/>
    </source>
</evidence>
<reference evidence="5 6" key="1">
    <citation type="submission" date="2018-12" db="EMBL/GenBank/DDBJ databases">
        <title>Marinifilum JC070 sp. nov., a marine bacterium isolated from Yongle Blue Hole in the South China Sea.</title>
        <authorList>
            <person name="Fu T."/>
        </authorList>
    </citation>
    <scope>NUCLEOTIDE SEQUENCE [LARGE SCALE GENOMIC DNA]</scope>
    <source>
        <strain evidence="5 6">JC070</strain>
    </source>
</reference>
<dbReference type="GO" id="GO:0061799">
    <property type="term" value="F:cyclic pyranopterin monophosphate synthase activity"/>
    <property type="evidence" value="ECO:0007669"/>
    <property type="project" value="UniProtKB-EC"/>
</dbReference>
<dbReference type="Pfam" id="PF01967">
    <property type="entry name" value="MoaC"/>
    <property type="match status" value="1"/>
</dbReference>
<keyword evidence="2" id="KW-0501">Molybdenum cofactor biosynthesis</keyword>
<evidence type="ECO:0000256" key="2">
    <source>
        <dbReference type="ARBA" id="ARBA00023150"/>
    </source>
</evidence>
<dbReference type="RefSeq" id="WP_171594383.1">
    <property type="nucleotide sequence ID" value="NZ_RZNH01000005.1"/>
</dbReference>
<dbReference type="EMBL" id="RZNH01000005">
    <property type="protein sequence ID" value="NOU59102.1"/>
    <property type="molecule type" value="Genomic_DNA"/>
</dbReference>
<dbReference type="CDD" id="cd00528">
    <property type="entry name" value="MoaC"/>
    <property type="match status" value="1"/>
</dbReference>
<dbReference type="PANTHER" id="PTHR22960">
    <property type="entry name" value="MOLYBDOPTERIN COFACTOR SYNTHESIS PROTEIN A"/>
    <property type="match status" value="1"/>
</dbReference>
<evidence type="ECO:0000256" key="1">
    <source>
        <dbReference type="ARBA" id="ARBA00005046"/>
    </source>
</evidence>
<protein>
    <submittedName>
        <fullName evidence="5">Cyclic pyranopterin monophosphate synthase MoaC</fullName>
        <ecNumber evidence="5">4.6.1.17</ecNumber>
    </submittedName>
</protein>
<dbReference type="NCBIfam" id="TIGR00581">
    <property type="entry name" value="moaC"/>
    <property type="match status" value="1"/>
</dbReference>
<comment type="pathway">
    <text evidence="1">Cofactor biosynthesis; molybdopterin biosynthesis.</text>
</comment>